<protein>
    <submittedName>
        <fullName evidence="1">Uncharacterized protein</fullName>
    </submittedName>
</protein>
<sequence length="86" mass="10126">MHNEASNSIMEWNRILLCHDKVFLCECKYKITKVKDSEFKQLSDKELVKVACNSLFSEALKQKSVKLRLVVIYLDSSHYYVEIPKK</sequence>
<accession>A0A2N1M7A3</accession>
<name>A0A2N1M7A3_9GLOM</name>
<dbReference type="VEuPathDB" id="FungiDB:FUN_016704"/>
<comment type="caution">
    <text evidence="1">The sequence shown here is derived from an EMBL/GenBank/DDBJ whole genome shotgun (WGS) entry which is preliminary data.</text>
</comment>
<dbReference type="Proteomes" id="UP000233469">
    <property type="component" value="Unassembled WGS sequence"/>
</dbReference>
<reference evidence="1 2" key="2">
    <citation type="submission" date="2017-10" db="EMBL/GenBank/DDBJ databases">
        <title>Extensive intraspecific genome diversity in a model arbuscular mycorrhizal fungus.</title>
        <authorList>
            <person name="Chen E.C.H."/>
            <person name="Morin E."/>
            <person name="Baudet D."/>
            <person name="Noel J."/>
            <person name="Ndikumana S."/>
            <person name="Charron P."/>
            <person name="St-Onge C."/>
            <person name="Giorgi J."/>
            <person name="Grigoriev I.V."/>
            <person name="Roux C."/>
            <person name="Martin F.M."/>
            <person name="Corradi N."/>
        </authorList>
    </citation>
    <scope>NUCLEOTIDE SEQUENCE [LARGE SCALE GENOMIC DNA]</scope>
    <source>
        <strain evidence="1 2">C2</strain>
    </source>
</reference>
<dbReference type="VEuPathDB" id="FungiDB:RhiirA1_430070"/>
<dbReference type="VEuPathDB" id="FungiDB:RhiirFUN_021793"/>
<evidence type="ECO:0000313" key="2">
    <source>
        <dbReference type="Proteomes" id="UP000233469"/>
    </source>
</evidence>
<proteinExistence type="predicted"/>
<reference evidence="1 2" key="1">
    <citation type="submission" date="2016-04" db="EMBL/GenBank/DDBJ databases">
        <title>Genome analyses suggest a sexual origin of heterokaryosis in a supposedly ancient asexual fungus.</title>
        <authorList>
            <person name="Ropars J."/>
            <person name="Sedzielewska K."/>
            <person name="Noel J."/>
            <person name="Charron P."/>
            <person name="Farinelli L."/>
            <person name="Marton T."/>
            <person name="Kruger M."/>
            <person name="Pelin A."/>
            <person name="Brachmann A."/>
            <person name="Corradi N."/>
        </authorList>
    </citation>
    <scope>NUCLEOTIDE SEQUENCE [LARGE SCALE GENOMIC DNA]</scope>
    <source>
        <strain evidence="1 2">C2</strain>
    </source>
</reference>
<dbReference type="AlphaFoldDB" id="A0A2N1M7A3"/>
<organism evidence="1 2">
    <name type="scientific">Rhizophagus irregularis</name>
    <dbReference type="NCBI Taxonomy" id="588596"/>
    <lineage>
        <taxon>Eukaryota</taxon>
        <taxon>Fungi</taxon>
        <taxon>Fungi incertae sedis</taxon>
        <taxon>Mucoromycota</taxon>
        <taxon>Glomeromycotina</taxon>
        <taxon>Glomeromycetes</taxon>
        <taxon>Glomerales</taxon>
        <taxon>Glomeraceae</taxon>
        <taxon>Rhizophagus</taxon>
    </lineage>
</organism>
<evidence type="ECO:0000313" key="1">
    <source>
        <dbReference type="EMBL" id="PKK57525.1"/>
    </source>
</evidence>
<dbReference type="EMBL" id="LLXL01004309">
    <property type="protein sequence ID" value="PKK57525.1"/>
    <property type="molecule type" value="Genomic_DNA"/>
</dbReference>
<gene>
    <name evidence="1" type="ORF">RhiirC2_797866</name>
</gene>